<sequence length="117" mass="12093">MGLPPRQLQRGVVRTAAWIILSAGALGCGNSSGCDDFVPTSPQFEAGRTQSVAVEISDGGWTSADAGGNFWSATEPVPPGVADGLLKGQATPIAWDRISVDFGTAGTIEFTGPDYCY</sequence>
<dbReference type="HOGENOM" id="CLU_2080493_0_0_11"/>
<evidence type="ECO:0000313" key="1">
    <source>
        <dbReference type="EMBL" id="CCM62492.1"/>
    </source>
</evidence>
<dbReference type="EMBL" id="CANL01000005">
    <property type="protein sequence ID" value="CCM62492.1"/>
    <property type="molecule type" value="Genomic_DNA"/>
</dbReference>
<reference evidence="1 2" key="1">
    <citation type="journal article" date="2013" name="ISME J.">
        <title>Metabolic model for the filamentous 'Candidatus Microthrix parvicella' based on genomic and metagenomic analyses.</title>
        <authorList>
            <person name="Jon McIlroy S."/>
            <person name="Kristiansen R."/>
            <person name="Albertsen M."/>
            <person name="Michael Karst S."/>
            <person name="Rossetti S."/>
            <person name="Lund Nielsen J."/>
            <person name="Tandoi V."/>
            <person name="James Seviour R."/>
            <person name="Nielsen P.H."/>
        </authorList>
    </citation>
    <scope>NUCLEOTIDE SEQUENCE [LARGE SCALE GENOMIC DNA]</scope>
    <source>
        <strain evidence="1 2">RN1</strain>
    </source>
</reference>
<dbReference type="PROSITE" id="PS51257">
    <property type="entry name" value="PROKAR_LIPOPROTEIN"/>
    <property type="match status" value="1"/>
</dbReference>
<accession>R4Z1K8</accession>
<comment type="caution">
    <text evidence="1">The sequence shown here is derived from an EMBL/GenBank/DDBJ whole genome shotgun (WGS) entry which is preliminary data.</text>
</comment>
<keyword evidence="2" id="KW-1185">Reference proteome</keyword>
<proteinExistence type="predicted"/>
<dbReference type="Proteomes" id="UP000018291">
    <property type="component" value="Unassembled WGS sequence"/>
</dbReference>
<organism evidence="1 2">
    <name type="scientific">Candidatus Neomicrothrix parvicella RN1</name>
    <dbReference type="NCBI Taxonomy" id="1229780"/>
    <lineage>
        <taxon>Bacteria</taxon>
        <taxon>Bacillati</taxon>
        <taxon>Actinomycetota</taxon>
        <taxon>Acidimicrobiia</taxon>
        <taxon>Acidimicrobiales</taxon>
        <taxon>Microthrixaceae</taxon>
        <taxon>Candidatus Neomicrothrix</taxon>
    </lineage>
</organism>
<name>R4Z1K8_9ACTN</name>
<dbReference type="RefSeq" id="WP_012223997.1">
    <property type="nucleotide sequence ID" value="NZ_HG422565.1"/>
</dbReference>
<protein>
    <submittedName>
        <fullName evidence="1">Uncharacterized protein</fullName>
    </submittedName>
</protein>
<dbReference type="AlphaFoldDB" id="R4Z1K8"/>
<evidence type="ECO:0000313" key="2">
    <source>
        <dbReference type="Proteomes" id="UP000018291"/>
    </source>
</evidence>
<gene>
    <name evidence="1" type="ORF">BN381_130050</name>
</gene>
<dbReference type="STRING" id="1229780.BN381_130050"/>